<dbReference type="EMBL" id="QPJT01000015">
    <property type="protein sequence ID" value="RCX14297.1"/>
    <property type="molecule type" value="Genomic_DNA"/>
</dbReference>
<organism evidence="1 2">
    <name type="scientific">Anaerobacterium chartisolvens</name>
    <dbReference type="NCBI Taxonomy" id="1297424"/>
    <lineage>
        <taxon>Bacteria</taxon>
        <taxon>Bacillati</taxon>
        <taxon>Bacillota</taxon>
        <taxon>Clostridia</taxon>
        <taxon>Eubacteriales</taxon>
        <taxon>Oscillospiraceae</taxon>
        <taxon>Anaerobacterium</taxon>
    </lineage>
</organism>
<keyword evidence="2" id="KW-1185">Reference proteome</keyword>
<dbReference type="Gene3D" id="3.40.109.40">
    <property type="match status" value="1"/>
</dbReference>
<evidence type="ECO:0008006" key="3">
    <source>
        <dbReference type="Google" id="ProtNLM"/>
    </source>
</evidence>
<dbReference type="AlphaFoldDB" id="A0A369B1K5"/>
<gene>
    <name evidence="1" type="ORF">DFR58_11520</name>
</gene>
<sequence>MKKCGVRRMEAAYSRIKYFESIPSTPKKNMILTRIGYKKGVTELDEHYMKMLEDGIRLGEALCKPMGAYTRVPVQYRDELCVRLEGGIELQSGSLSKLLCSSGEVVLMGATVGKEVCDRIEYEMANNNAAMAVIIDSVASQTADSCLDWMVHFLNSALAREGIKLTRHRYSPGYGDLALLYQKELFNALRLERLDMSITEKYMLVPEKSVIAIAGIEGRGFENG</sequence>
<name>A0A369B1K5_9FIRM</name>
<evidence type="ECO:0000313" key="2">
    <source>
        <dbReference type="Proteomes" id="UP000253034"/>
    </source>
</evidence>
<dbReference type="GO" id="GO:0008705">
    <property type="term" value="F:methionine synthase activity"/>
    <property type="evidence" value="ECO:0007669"/>
    <property type="project" value="InterPro"/>
</dbReference>
<accession>A0A369B1K5</accession>
<dbReference type="Proteomes" id="UP000253034">
    <property type="component" value="Unassembled WGS sequence"/>
</dbReference>
<reference evidence="1 2" key="1">
    <citation type="submission" date="2018-07" db="EMBL/GenBank/DDBJ databases">
        <title>Genomic Encyclopedia of Type Strains, Phase IV (KMG-IV): sequencing the most valuable type-strain genomes for metagenomic binning, comparative biology and taxonomic classification.</title>
        <authorList>
            <person name="Goeker M."/>
        </authorList>
    </citation>
    <scope>NUCLEOTIDE SEQUENCE [LARGE SCALE GENOMIC DNA]</scope>
    <source>
        <strain evidence="1 2">DSM 27016</strain>
    </source>
</reference>
<protein>
    <recommendedName>
        <fullName evidence="3">Cobalamin-dependent methionine synthase-like protein</fullName>
    </recommendedName>
</protein>
<comment type="caution">
    <text evidence="1">The sequence shown here is derived from an EMBL/GenBank/DDBJ whole genome shotgun (WGS) entry which is preliminary data.</text>
</comment>
<dbReference type="InterPro" id="IPR037010">
    <property type="entry name" value="VitB12-dep_Met_synth_activ_sf"/>
</dbReference>
<proteinExistence type="predicted"/>
<dbReference type="SUPFAM" id="SSF56507">
    <property type="entry name" value="Methionine synthase activation domain-like"/>
    <property type="match status" value="1"/>
</dbReference>
<evidence type="ECO:0000313" key="1">
    <source>
        <dbReference type="EMBL" id="RCX14297.1"/>
    </source>
</evidence>